<reference evidence="1" key="1">
    <citation type="submission" date="2018-05" db="EMBL/GenBank/DDBJ databases">
        <authorList>
            <person name="Lanie J.A."/>
            <person name="Ng W.-L."/>
            <person name="Kazmierczak K.M."/>
            <person name="Andrzejewski T.M."/>
            <person name="Davidsen T.M."/>
            <person name="Wayne K.J."/>
            <person name="Tettelin H."/>
            <person name="Glass J.I."/>
            <person name="Rusch D."/>
            <person name="Podicherti R."/>
            <person name="Tsui H.-C.T."/>
            <person name="Winkler M.E."/>
        </authorList>
    </citation>
    <scope>NUCLEOTIDE SEQUENCE</scope>
</reference>
<name>A0A383DM21_9ZZZZ</name>
<dbReference type="AlphaFoldDB" id="A0A383DM21"/>
<proteinExistence type="predicted"/>
<gene>
    <name evidence="1" type="ORF">METZ01_LOCUS498385</name>
</gene>
<organism evidence="1">
    <name type="scientific">marine metagenome</name>
    <dbReference type="NCBI Taxonomy" id="408172"/>
    <lineage>
        <taxon>unclassified sequences</taxon>
        <taxon>metagenomes</taxon>
        <taxon>ecological metagenomes</taxon>
    </lineage>
</organism>
<protein>
    <submittedName>
        <fullName evidence="1">Uncharacterized protein</fullName>
    </submittedName>
</protein>
<evidence type="ECO:0000313" key="1">
    <source>
        <dbReference type="EMBL" id="SVE45531.1"/>
    </source>
</evidence>
<accession>A0A383DM21</accession>
<sequence>MPEYFNKRIKPFKTIFVHFRTEEDYREFAEIIDQRLTLQTKSIWHPELMRGVNGKYRWVSEDENES</sequence>
<dbReference type="EMBL" id="UINC01218489">
    <property type="protein sequence ID" value="SVE45531.1"/>
    <property type="molecule type" value="Genomic_DNA"/>
</dbReference>